<protein>
    <recommendedName>
        <fullName evidence="15">Caspase-8</fullName>
        <ecNumber evidence="14">3.4.22.61</ecNumber>
    </recommendedName>
</protein>
<evidence type="ECO:0000256" key="5">
    <source>
        <dbReference type="ARBA" id="ARBA00022553"/>
    </source>
</evidence>
<evidence type="ECO:0000256" key="4">
    <source>
        <dbReference type="ARBA" id="ARBA00022490"/>
    </source>
</evidence>
<dbReference type="GO" id="GO:0006508">
    <property type="term" value="P:proteolysis"/>
    <property type="evidence" value="ECO:0007669"/>
    <property type="project" value="UniProtKB-KW"/>
</dbReference>
<dbReference type="CDD" id="cd00032">
    <property type="entry name" value="CASc"/>
    <property type="match status" value="1"/>
</dbReference>
<dbReference type="GO" id="GO:0005737">
    <property type="term" value="C:cytoplasm"/>
    <property type="evidence" value="ECO:0007669"/>
    <property type="project" value="UniProtKB-SubCell"/>
</dbReference>
<evidence type="ECO:0000256" key="17">
    <source>
        <dbReference type="SAM" id="MobiDB-lite"/>
    </source>
</evidence>
<comment type="catalytic activity">
    <reaction evidence="13">
        <text>Strict requirement for Asp at position P1 and has a preferred cleavage sequence of (Leu/Asp/Val)-Glu-Thr-Asp-|-(Gly/Ser/Ala).</text>
        <dbReference type="EC" id="3.4.22.61"/>
    </reaction>
</comment>
<dbReference type="InterPro" id="IPR001875">
    <property type="entry name" value="DED_dom"/>
</dbReference>
<dbReference type="GO" id="GO:0051604">
    <property type="term" value="P:protein maturation"/>
    <property type="evidence" value="ECO:0007669"/>
    <property type="project" value="UniProtKB-ARBA"/>
</dbReference>
<evidence type="ECO:0000256" key="10">
    <source>
        <dbReference type="ARBA" id="ARBA00022807"/>
    </source>
</evidence>
<dbReference type="PROSITE" id="PS50168">
    <property type="entry name" value="DED"/>
    <property type="match status" value="2"/>
</dbReference>
<dbReference type="SUPFAM" id="SSF47986">
    <property type="entry name" value="DEATH domain"/>
    <property type="match status" value="2"/>
</dbReference>
<feature type="domain" description="DED" evidence="18">
    <location>
        <begin position="92"/>
        <end position="169"/>
    </location>
</feature>
<dbReference type="PROSITE" id="PS50208">
    <property type="entry name" value="CASPASE_P20"/>
    <property type="match status" value="1"/>
</dbReference>
<comment type="subcellular location">
    <subcellularLocation>
        <location evidence="2">Cytoplasm</location>
    </subcellularLocation>
    <subcellularLocation>
        <location evidence="1">Nucleus</location>
    </subcellularLocation>
</comment>
<dbReference type="Gene3D" id="3.40.50.1460">
    <property type="match status" value="1"/>
</dbReference>
<comment type="similarity">
    <text evidence="3 16">Belongs to the peptidase C14A family.</text>
</comment>
<evidence type="ECO:0000259" key="18">
    <source>
        <dbReference type="PROSITE" id="PS50168"/>
    </source>
</evidence>
<evidence type="ECO:0000256" key="14">
    <source>
        <dbReference type="ARBA" id="ARBA00066479"/>
    </source>
</evidence>
<dbReference type="EC" id="3.4.22.61" evidence="14"/>
<keyword evidence="9" id="KW-0378">Hydrolase</keyword>
<keyword evidence="22" id="KW-1185">Reference proteome</keyword>
<dbReference type="InterPro" id="IPR001309">
    <property type="entry name" value="Pept_C14_p20"/>
</dbReference>
<dbReference type="EMBL" id="SCEB01214950">
    <property type="protein sequence ID" value="RXM32092.1"/>
    <property type="molecule type" value="Genomic_DNA"/>
</dbReference>
<evidence type="ECO:0000313" key="22">
    <source>
        <dbReference type="Proteomes" id="UP000289886"/>
    </source>
</evidence>
<evidence type="ECO:0000313" key="21">
    <source>
        <dbReference type="EMBL" id="RXM32092.1"/>
    </source>
</evidence>
<dbReference type="InterPro" id="IPR016129">
    <property type="entry name" value="Caspase_his_AS"/>
</dbReference>
<dbReference type="InterPro" id="IPR002138">
    <property type="entry name" value="Pept_C14_p10"/>
</dbReference>
<keyword evidence="5" id="KW-0597">Phosphoprotein</keyword>
<dbReference type="Gene3D" id="1.10.533.10">
    <property type="entry name" value="Death Domain, Fas"/>
    <property type="match status" value="2"/>
</dbReference>
<dbReference type="Proteomes" id="UP000289886">
    <property type="component" value="Unassembled WGS sequence"/>
</dbReference>
<feature type="region of interest" description="Disordered" evidence="17">
    <location>
        <begin position="363"/>
        <end position="385"/>
    </location>
</feature>
<dbReference type="AlphaFoldDB" id="A0A444UA91"/>
<sequence>MLHEIDEDLDSEEVAALKFLCLDHIPKKKQETIRDAKDLFIRLKEQGQLGDDDQDIVPELLYTIRRFDLLKLCGTSKQEVQNRLDTSGKITEYRKMLYGISENVTTNEVKAIKFLLIEELRRSTLEENATILEVFAEMEKMELLGEDDLNRLQYVCGKTNKDLVQRIEEYKQKQAARNQTPYPFDMGRSAALVPPSASREDHTRQAPQHSQQLAVYKMTTKPRGYCVIINNKDFERARLKFPSRPLKDRKGTDIDAEYLTKVFKWLHFEVVQYDDQTAEEIHSTMERYRKKDHSSRDCFVCCILSHGLKGAIEGTDGCSVPIREITSYFTGKRCPSLTKKPKVFFIQACQGQKIQMAVKIHADGEGPASQPETEPEPEADAGPVQVDTIPNDSDFLLGMATMEDYLSYRSVSKGAFYIQALCRNLEQLCPRNEDILSILTIVNREVSSENFMNYKQMPEPRYTLTKKLLFPTS</sequence>
<evidence type="ECO:0000256" key="16">
    <source>
        <dbReference type="RuleBase" id="RU003971"/>
    </source>
</evidence>
<dbReference type="GO" id="GO:0005886">
    <property type="term" value="C:plasma membrane"/>
    <property type="evidence" value="ECO:0007669"/>
    <property type="project" value="UniProtKB-ARBA"/>
</dbReference>
<gene>
    <name evidence="21" type="ORF">EOD39_1535</name>
</gene>
<dbReference type="PRINTS" id="PR00376">
    <property type="entry name" value="IL1BCENZYME"/>
</dbReference>
<dbReference type="InterPro" id="IPR033139">
    <property type="entry name" value="Caspase_cys_AS"/>
</dbReference>
<dbReference type="CDD" id="cd08334">
    <property type="entry name" value="DED_Caspase_8_10_r2"/>
    <property type="match status" value="1"/>
</dbReference>
<evidence type="ECO:0000256" key="1">
    <source>
        <dbReference type="ARBA" id="ARBA00004123"/>
    </source>
</evidence>
<dbReference type="FunFam" id="3.40.50.1460:FF:000008">
    <property type="entry name" value="caspase-8 isoform X1"/>
    <property type="match status" value="1"/>
</dbReference>
<evidence type="ECO:0000259" key="20">
    <source>
        <dbReference type="PROSITE" id="PS50208"/>
    </source>
</evidence>
<dbReference type="InterPro" id="IPR011029">
    <property type="entry name" value="DEATH-like_dom_sf"/>
</dbReference>
<feature type="domain" description="Caspase family p20" evidence="20">
    <location>
        <begin position="222"/>
        <end position="353"/>
    </location>
</feature>
<evidence type="ECO:0000256" key="9">
    <source>
        <dbReference type="ARBA" id="ARBA00022801"/>
    </source>
</evidence>
<dbReference type="PROSITE" id="PS01122">
    <property type="entry name" value="CASPASE_CYS"/>
    <property type="match status" value="1"/>
</dbReference>
<evidence type="ECO:0000256" key="7">
    <source>
        <dbReference type="ARBA" id="ARBA00022703"/>
    </source>
</evidence>
<reference evidence="21 22" key="1">
    <citation type="submission" date="2019-01" db="EMBL/GenBank/DDBJ databases">
        <title>Draft Genome and Complete Hox-Cluster Characterization of the Sterlet Sturgeon (Acipenser ruthenus).</title>
        <authorList>
            <person name="Wei Q."/>
        </authorList>
    </citation>
    <scope>NUCLEOTIDE SEQUENCE [LARGE SCALE GENOMIC DNA]</scope>
    <source>
        <strain evidence="21">WHYD16114868_AA</strain>
        <tissue evidence="21">Blood</tissue>
    </source>
</reference>
<comment type="caution">
    <text evidence="21">The sequence shown here is derived from an EMBL/GenBank/DDBJ whole genome shotgun (WGS) entry which is preliminary data.</text>
</comment>
<dbReference type="InterPro" id="IPR029030">
    <property type="entry name" value="Caspase-like_dom_sf"/>
</dbReference>
<evidence type="ECO:0000256" key="11">
    <source>
        <dbReference type="ARBA" id="ARBA00023145"/>
    </source>
</evidence>
<dbReference type="PROSITE" id="PS50207">
    <property type="entry name" value="CASPASE_P10"/>
    <property type="match status" value="1"/>
</dbReference>
<evidence type="ECO:0000256" key="12">
    <source>
        <dbReference type="ARBA" id="ARBA00023242"/>
    </source>
</evidence>
<keyword evidence="11" id="KW-0865">Zymogen</keyword>
<dbReference type="GO" id="GO:0032991">
    <property type="term" value="C:protein-containing complex"/>
    <property type="evidence" value="ECO:0007669"/>
    <property type="project" value="UniProtKB-ARBA"/>
</dbReference>
<keyword evidence="8" id="KW-0677">Repeat</keyword>
<evidence type="ECO:0000256" key="8">
    <source>
        <dbReference type="ARBA" id="ARBA00022737"/>
    </source>
</evidence>
<keyword evidence="10" id="KW-0788">Thiol protease</keyword>
<proteinExistence type="inferred from homology"/>
<dbReference type="PANTHER" id="PTHR48169:SF7">
    <property type="entry name" value="CASPASE 10"/>
    <property type="match status" value="1"/>
</dbReference>
<evidence type="ECO:0000256" key="15">
    <source>
        <dbReference type="ARBA" id="ARBA00068172"/>
    </source>
</evidence>
<accession>A0A444UA91</accession>
<dbReference type="GO" id="GO:0006915">
    <property type="term" value="P:apoptotic process"/>
    <property type="evidence" value="ECO:0007669"/>
    <property type="project" value="UniProtKB-KW"/>
</dbReference>
<feature type="domain" description="DED" evidence="18">
    <location>
        <begin position="1"/>
        <end position="71"/>
    </location>
</feature>
<name>A0A444UA91_ACIRT</name>
<dbReference type="SMART" id="SM00115">
    <property type="entry name" value="CASc"/>
    <property type="match status" value="1"/>
</dbReference>
<organism evidence="21 22">
    <name type="scientific">Acipenser ruthenus</name>
    <name type="common">Sterlet sturgeon</name>
    <dbReference type="NCBI Taxonomy" id="7906"/>
    <lineage>
        <taxon>Eukaryota</taxon>
        <taxon>Metazoa</taxon>
        <taxon>Chordata</taxon>
        <taxon>Craniata</taxon>
        <taxon>Vertebrata</taxon>
        <taxon>Euteleostomi</taxon>
        <taxon>Actinopterygii</taxon>
        <taxon>Chondrostei</taxon>
        <taxon>Acipenseriformes</taxon>
        <taxon>Acipenseridae</taxon>
        <taxon>Acipenser</taxon>
    </lineage>
</organism>
<dbReference type="SUPFAM" id="SSF52129">
    <property type="entry name" value="Caspase-like"/>
    <property type="match status" value="1"/>
</dbReference>
<dbReference type="GO" id="GO:0005634">
    <property type="term" value="C:nucleus"/>
    <property type="evidence" value="ECO:0007669"/>
    <property type="project" value="UniProtKB-SubCell"/>
</dbReference>
<evidence type="ECO:0000256" key="6">
    <source>
        <dbReference type="ARBA" id="ARBA00022670"/>
    </source>
</evidence>
<dbReference type="CDD" id="cd08792">
    <property type="entry name" value="DED_Caspase_8_10_r1"/>
    <property type="match status" value="1"/>
</dbReference>
<evidence type="ECO:0000256" key="2">
    <source>
        <dbReference type="ARBA" id="ARBA00004496"/>
    </source>
</evidence>
<dbReference type="Pfam" id="PF01335">
    <property type="entry name" value="DED"/>
    <property type="match status" value="2"/>
</dbReference>
<dbReference type="SMART" id="SM00031">
    <property type="entry name" value="DED"/>
    <property type="match status" value="2"/>
</dbReference>
<keyword evidence="12" id="KW-0539">Nucleus</keyword>
<dbReference type="FunFam" id="1.10.533.10:FF:000016">
    <property type="entry name" value="CASP8 and FADD-like apoptosis regulator"/>
    <property type="match status" value="1"/>
</dbReference>
<keyword evidence="6" id="KW-0645">Protease</keyword>
<feature type="domain" description="Caspase family p10" evidence="19">
    <location>
        <begin position="385"/>
        <end position="472"/>
    </location>
</feature>
<dbReference type="GO" id="GO:0043065">
    <property type="term" value="P:positive regulation of apoptotic process"/>
    <property type="evidence" value="ECO:0007669"/>
    <property type="project" value="UniProtKB-ARBA"/>
</dbReference>
<evidence type="ECO:0000259" key="19">
    <source>
        <dbReference type="PROSITE" id="PS50207"/>
    </source>
</evidence>
<dbReference type="Pfam" id="PF00656">
    <property type="entry name" value="Peptidase_C14"/>
    <property type="match status" value="1"/>
</dbReference>
<dbReference type="PANTHER" id="PTHR48169">
    <property type="entry name" value="DED DOMAIN-CONTAINING PROTEIN"/>
    <property type="match status" value="1"/>
</dbReference>
<keyword evidence="7" id="KW-0053">Apoptosis</keyword>
<evidence type="ECO:0000256" key="13">
    <source>
        <dbReference type="ARBA" id="ARBA00051626"/>
    </source>
</evidence>
<dbReference type="InterPro" id="IPR011600">
    <property type="entry name" value="Pept_C14_caspase"/>
</dbReference>
<dbReference type="PROSITE" id="PS01121">
    <property type="entry name" value="CASPASE_HIS"/>
    <property type="match status" value="1"/>
</dbReference>
<keyword evidence="4" id="KW-0963">Cytoplasm</keyword>
<evidence type="ECO:0000256" key="3">
    <source>
        <dbReference type="ARBA" id="ARBA00010134"/>
    </source>
</evidence>
<dbReference type="InterPro" id="IPR015917">
    <property type="entry name" value="Pept_C14A"/>
</dbReference>
<dbReference type="GO" id="GO:0004197">
    <property type="term" value="F:cysteine-type endopeptidase activity"/>
    <property type="evidence" value="ECO:0007669"/>
    <property type="project" value="InterPro"/>
</dbReference>